<evidence type="ECO:0008006" key="10">
    <source>
        <dbReference type="Google" id="ProtNLM"/>
    </source>
</evidence>
<feature type="domain" description="SH3" evidence="6">
    <location>
        <begin position="103"/>
        <end position="164"/>
    </location>
</feature>
<dbReference type="SMART" id="SM00408">
    <property type="entry name" value="IGc2"/>
    <property type="match status" value="2"/>
</dbReference>
<protein>
    <recommendedName>
        <fullName evidence="10">Titin</fullName>
    </recommendedName>
</protein>
<evidence type="ECO:0000259" key="7">
    <source>
        <dbReference type="PROSITE" id="PS50835"/>
    </source>
</evidence>
<evidence type="ECO:0000313" key="8">
    <source>
        <dbReference type="EMBL" id="CAG9840239.1"/>
    </source>
</evidence>
<dbReference type="PROSITE" id="PS50002">
    <property type="entry name" value="SH3"/>
    <property type="match status" value="1"/>
</dbReference>
<dbReference type="AlphaFoldDB" id="A0A9N9T7B8"/>
<evidence type="ECO:0000256" key="1">
    <source>
        <dbReference type="ARBA" id="ARBA00006692"/>
    </source>
</evidence>
<dbReference type="SUPFAM" id="SSF50044">
    <property type="entry name" value="SH3-domain"/>
    <property type="match status" value="1"/>
</dbReference>
<dbReference type="PROSITE" id="PS50835">
    <property type="entry name" value="IG_LIKE"/>
    <property type="match status" value="2"/>
</dbReference>
<dbReference type="CDD" id="cd11856">
    <property type="entry name" value="SH3_p47phox_like"/>
    <property type="match status" value="1"/>
</dbReference>
<feature type="domain" description="Ig-like" evidence="7">
    <location>
        <begin position="319"/>
        <end position="405"/>
    </location>
</feature>
<dbReference type="SMART" id="SM00409">
    <property type="entry name" value="IG"/>
    <property type="match status" value="2"/>
</dbReference>
<dbReference type="InterPro" id="IPR013098">
    <property type="entry name" value="Ig_I-set"/>
</dbReference>
<dbReference type="SMART" id="SM00326">
    <property type="entry name" value="SH3"/>
    <property type="match status" value="1"/>
</dbReference>
<dbReference type="Proteomes" id="UP001153709">
    <property type="component" value="Chromosome 9"/>
</dbReference>
<dbReference type="FunFam" id="2.60.40.10:FF:001138">
    <property type="entry name" value="Sallimus, isoform P"/>
    <property type="match status" value="1"/>
</dbReference>
<dbReference type="PANTHER" id="PTHR47633:SF4">
    <property type="entry name" value="MYOPALLADIN ISOFORM X1"/>
    <property type="match status" value="1"/>
</dbReference>
<dbReference type="SUPFAM" id="SSF48726">
    <property type="entry name" value="Immunoglobulin"/>
    <property type="match status" value="2"/>
</dbReference>
<dbReference type="PANTHER" id="PTHR47633">
    <property type="entry name" value="IMMUNOGLOBULIN"/>
    <property type="match status" value="1"/>
</dbReference>
<comment type="similarity">
    <text evidence="1">Belongs to the protein kinase superfamily. CAMK Ser/Thr protein kinase family.</text>
</comment>
<dbReference type="FunFam" id="2.60.40.10:FF:000032">
    <property type="entry name" value="palladin isoform X1"/>
    <property type="match status" value="1"/>
</dbReference>
<dbReference type="Pfam" id="PF00018">
    <property type="entry name" value="SH3_1"/>
    <property type="match status" value="1"/>
</dbReference>
<proteinExistence type="inferred from homology"/>
<sequence length="443" mass="50217">DGPVIEEIIDEDDEVVPEDDDVSESFHIAFKRRPSRKYSVVEENEEEISFRKPIKQVDFEEEGSFTVKPKRKESVTFDAEPVSLSITKEREVVEEVIHEEEVEVGDVYYSITIYDAEADQAIDMVEGEKVYVMENPDSGWWLVKKHLTEETGWVPAKILMNEEQYAQYVQKKLNEKIDKLPVFEKPKSKDKASAPKFVKKLKPIITPDGYTVQFECQVEGFPRPQITWFRQTHIIKTSKDFQIYYDEDNVATLIIREVFPEDAGTFTCVAKNSAGFASSTTELIVEGPLSSHGSELTSISRKSLSRTSSLADILEGIPPTFAKKPQPQCVPEETDVVVESTLVGVPQPEIKWYRNGKRVTENVSIVSTSELYTYKTILKLKKVKKTQEGKFKIVAKNREGEASVTFTLKVITSEKEPPEILSPLESITVRKGEPVTLSTTIFG</sequence>
<evidence type="ECO:0000259" key="6">
    <source>
        <dbReference type="PROSITE" id="PS50002"/>
    </source>
</evidence>
<dbReference type="InterPro" id="IPR003599">
    <property type="entry name" value="Ig_sub"/>
</dbReference>
<keyword evidence="4" id="KW-0393">Immunoglobulin domain</keyword>
<dbReference type="InterPro" id="IPR003598">
    <property type="entry name" value="Ig_sub2"/>
</dbReference>
<evidence type="ECO:0000256" key="5">
    <source>
        <dbReference type="PROSITE-ProRule" id="PRU00192"/>
    </source>
</evidence>
<keyword evidence="3" id="KW-1015">Disulfide bond</keyword>
<dbReference type="Gene3D" id="2.60.40.10">
    <property type="entry name" value="Immunoglobulins"/>
    <property type="match status" value="2"/>
</dbReference>
<feature type="domain" description="Ig-like" evidence="7">
    <location>
        <begin position="195"/>
        <end position="284"/>
    </location>
</feature>
<feature type="non-terminal residue" evidence="8">
    <location>
        <position position="443"/>
    </location>
</feature>
<organism evidence="8 9">
    <name type="scientific">Diabrotica balteata</name>
    <name type="common">Banded cucumber beetle</name>
    <dbReference type="NCBI Taxonomy" id="107213"/>
    <lineage>
        <taxon>Eukaryota</taxon>
        <taxon>Metazoa</taxon>
        <taxon>Ecdysozoa</taxon>
        <taxon>Arthropoda</taxon>
        <taxon>Hexapoda</taxon>
        <taxon>Insecta</taxon>
        <taxon>Pterygota</taxon>
        <taxon>Neoptera</taxon>
        <taxon>Endopterygota</taxon>
        <taxon>Coleoptera</taxon>
        <taxon>Polyphaga</taxon>
        <taxon>Cucujiformia</taxon>
        <taxon>Chrysomeloidea</taxon>
        <taxon>Chrysomelidae</taxon>
        <taxon>Galerucinae</taxon>
        <taxon>Diabroticina</taxon>
        <taxon>Diabroticites</taxon>
        <taxon>Diabrotica</taxon>
    </lineage>
</organism>
<dbReference type="Pfam" id="PF07679">
    <property type="entry name" value="I-set"/>
    <property type="match status" value="2"/>
</dbReference>
<accession>A0A9N9T7B8</accession>
<evidence type="ECO:0000313" key="9">
    <source>
        <dbReference type="Proteomes" id="UP001153709"/>
    </source>
</evidence>
<keyword evidence="9" id="KW-1185">Reference proteome</keyword>
<reference evidence="8" key="1">
    <citation type="submission" date="2022-01" db="EMBL/GenBank/DDBJ databases">
        <authorList>
            <person name="King R."/>
        </authorList>
    </citation>
    <scope>NUCLEOTIDE SEQUENCE</scope>
</reference>
<dbReference type="InterPro" id="IPR013783">
    <property type="entry name" value="Ig-like_fold"/>
</dbReference>
<dbReference type="InterPro" id="IPR036028">
    <property type="entry name" value="SH3-like_dom_sf"/>
</dbReference>
<evidence type="ECO:0000256" key="3">
    <source>
        <dbReference type="ARBA" id="ARBA00023157"/>
    </source>
</evidence>
<evidence type="ECO:0000256" key="4">
    <source>
        <dbReference type="ARBA" id="ARBA00023319"/>
    </source>
</evidence>
<dbReference type="InterPro" id="IPR001452">
    <property type="entry name" value="SH3_domain"/>
</dbReference>
<name>A0A9N9T7B8_DIABA</name>
<gene>
    <name evidence="8" type="ORF">DIABBA_LOCUS12900</name>
</gene>
<dbReference type="InterPro" id="IPR007110">
    <property type="entry name" value="Ig-like_dom"/>
</dbReference>
<feature type="non-terminal residue" evidence="8">
    <location>
        <position position="1"/>
    </location>
</feature>
<dbReference type="EMBL" id="OU898284">
    <property type="protein sequence ID" value="CAG9840239.1"/>
    <property type="molecule type" value="Genomic_DNA"/>
</dbReference>
<evidence type="ECO:0000256" key="2">
    <source>
        <dbReference type="ARBA" id="ARBA00022443"/>
    </source>
</evidence>
<dbReference type="Gene3D" id="2.30.30.40">
    <property type="entry name" value="SH3 Domains"/>
    <property type="match status" value="1"/>
</dbReference>
<dbReference type="InterPro" id="IPR036179">
    <property type="entry name" value="Ig-like_dom_sf"/>
</dbReference>
<keyword evidence="2 5" id="KW-0728">SH3 domain</keyword>